<dbReference type="SUPFAM" id="SSF56601">
    <property type="entry name" value="beta-lactamase/transpeptidase-like"/>
    <property type="match status" value="1"/>
</dbReference>
<gene>
    <name evidence="4" type="primary">dacB</name>
    <name evidence="4" type="ORF">KAK11_14625</name>
</gene>
<keyword evidence="5" id="KW-1185">Reference proteome</keyword>
<sequence length="481" mass="52228">MLNTLRRTGGSPALAPLAALCLSLPLTTLAQDLPAEVEAALRRAKLPESALVVAVQEVGSGSQKLGWREREPVNPASVFKLVTTYAALDQWGPAWSWRTPVWVQGTVKDGVLEGNLIIKGSGDPSLVLERVWLMLRRVQQLGIREIRGDLLLDRSLFNLPVVSPKAFDDDASQPYNVRPDALMMNFKAVTYTFTPDTARGLALVQTDPPLAGVRTDETVPLAAVPCEDWSAQLKPQWGEPKLMRFGGRYPVSCGERSFSMAYGDPASFNARLVEAMWQQLGGRLSGQVKDGSVPPGSRLLFEQVSPPLQQVVRDINKFSNNVMAEQVFLSLGLADKPAGAITPDDAREQVRRFLASRLGEEGLKGWVVDNGSGLSRDNRLTAQGLSRLLQQAWSSPVMAELMSSLPISGVDGTLRRSKAPQGRAHLKTGSLRDVAAVAGYVLSNSGKRYVLVAILNHPNAAAGRPAFDALVQWTIRDAPTR</sequence>
<keyword evidence="3" id="KW-0732">Signal</keyword>
<dbReference type="NCBIfam" id="TIGR00666">
    <property type="entry name" value="PBP4"/>
    <property type="match status" value="1"/>
</dbReference>
<evidence type="ECO:0000256" key="2">
    <source>
        <dbReference type="ARBA" id="ARBA00022801"/>
    </source>
</evidence>
<dbReference type="PANTHER" id="PTHR30023">
    <property type="entry name" value="D-ALANYL-D-ALANINE CARBOXYPEPTIDASE"/>
    <property type="match status" value="1"/>
</dbReference>
<dbReference type="Proteomes" id="UP000672097">
    <property type="component" value="Unassembled WGS sequence"/>
</dbReference>
<evidence type="ECO:0000313" key="5">
    <source>
        <dbReference type="Proteomes" id="UP000672097"/>
    </source>
</evidence>
<dbReference type="PRINTS" id="PR00922">
    <property type="entry name" value="DADACBPTASE3"/>
</dbReference>
<proteinExistence type="inferred from homology"/>
<dbReference type="GO" id="GO:0009002">
    <property type="term" value="F:serine-type D-Ala-D-Ala carboxypeptidase activity"/>
    <property type="evidence" value="ECO:0007669"/>
    <property type="project" value="UniProtKB-EC"/>
</dbReference>
<keyword evidence="2 4" id="KW-0378">Hydrolase</keyword>
<dbReference type="EC" id="3.4.16.4" evidence="4"/>
<dbReference type="Gene3D" id="3.40.710.10">
    <property type="entry name" value="DD-peptidase/beta-lactamase superfamily"/>
    <property type="match status" value="1"/>
</dbReference>
<organism evidence="4 5">
    <name type="scientific">Ideonella paludis</name>
    <dbReference type="NCBI Taxonomy" id="1233411"/>
    <lineage>
        <taxon>Bacteria</taxon>
        <taxon>Pseudomonadati</taxon>
        <taxon>Pseudomonadota</taxon>
        <taxon>Betaproteobacteria</taxon>
        <taxon>Burkholderiales</taxon>
        <taxon>Sphaerotilaceae</taxon>
        <taxon>Ideonella</taxon>
    </lineage>
</organism>
<comment type="similarity">
    <text evidence="1">Belongs to the peptidase S13 family.</text>
</comment>
<evidence type="ECO:0000256" key="1">
    <source>
        <dbReference type="ARBA" id="ARBA00006096"/>
    </source>
</evidence>
<dbReference type="Gene3D" id="3.50.80.20">
    <property type="entry name" value="D-Ala-D-Ala carboxypeptidase C, peptidase S13"/>
    <property type="match status" value="1"/>
</dbReference>
<keyword evidence="4" id="KW-0645">Protease</keyword>
<protein>
    <submittedName>
        <fullName evidence="4">D-alanyl-D-alanine carboxypeptidase/D-alanyl-D-alanine-endopeptidase</fullName>
        <ecNumber evidence="4">3.4.16.4</ecNumber>
    </submittedName>
</protein>
<evidence type="ECO:0000313" key="4">
    <source>
        <dbReference type="EMBL" id="MBQ0936569.1"/>
    </source>
</evidence>
<comment type="caution">
    <text evidence="4">The sequence shown here is derived from an EMBL/GenBank/DDBJ whole genome shotgun (WGS) entry which is preliminary data.</text>
</comment>
<keyword evidence="4" id="KW-0121">Carboxypeptidase</keyword>
<reference evidence="4 5" key="1">
    <citation type="submission" date="2021-04" db="EMBL/GenBank/DDBJ databases">
        <title>The genome sequence of type strain Ideonella paludis KCTC 32238.</title>
        <authorList>
            <person name="Liu Y."/>
        </authorList>
    </citation>
    <scope>NUCLEOTIDE SEQUENCE [LARGE SCALE GENOMIC DNA]</scope>
    <source>
        <strain evidence="4 5">KCTC 32238</strain>
    </source>
</reference>
<dbReference type="Pfam" id="PF02113">
    <property type="entry name" value="Peptidase_S13"/>
    <property type="match status" value="1"/>
</dbReference>
<dbReference type="InterPro" id="IPR000667">
    <property type="entry name" value="Peptidase_S13"/>
</dbReference>
<accession>A0ABS5DZS7</accession>
<dbReference type="EMBL" id="JAGQDG010000005">
    <property type="protein sequence ID" value="MBQ0936569.1"/>
    <property type="molecule type" value="Genomic_DNA"/>
</dbReference>
<dbReference type="PANTHER" id="PTHR30023:SF0">
    <property type="entry name" value="PENICILLIN-SENSITIVE CARBOXYPEPTIDASE A"/>
    <property type="match status" value="1"/>
</dbReference>
<feature type="signal peptide" evidence="3">
    <location>
        <begin position="1"/>
        <end position="30"/>
    </location>
</feature>
<evidence type="ECO:0000256" key="3">
    <source>
        <dbReference type="SAM" id="SignalP"/>
    </source>
</evidence>
<name>A0ABS5DZS7_9BURK</name>
<dbReference type="InterPro" id="IPR012338">
    <property type="entry name" value="Beta-lactam/transpept-like"/>
</dbReference>
<feature type="chain" id="PRO_5046032093" evidence="3">
    <location>
        <begin position="31"/>
        <end position="481"/>
    </location>
</feature>